<reference evidence="1" key="1">
    <citation type="submission" date="2023-04" db="EMBL/GenBank/DDBJ databases">
        <title>Chromosome-level genome of Chaenocephalus aceratus.</title>
        <authorList>
            <person name="Park H."/>
        </authorList>
    </citation>
    <scope>NUCLEOTIDE SEQUENCE</scope>
    <source>
        <strain evidence="1">DE</strain>
        <tissue evidence="1">Muscle</tissue>
    </source>
</reference>
<feature type="non-terminal residue" evidence="1">
    <location>
        <position position="1"/>
    </location>
</feature>
<evidence type="ECO:0000313" key="2">
    <source>
        <dbReference type="Proteomes" id="UP001228049"/>
    </source>
</evidence>
<organism evidence="1 2">
    <name type="scientific">Dissostichus eleginoides</name>
    <name type="common">Patagonian toothfish</name>
    <name type="synonym">Dissostichus amissus</name>
    <dbReference type="NCBI Taxonomy" id="100907"/>
    <lineage>
        <taxon>Eukaryota</taxon>
        <taxon>Metazoa</taxon>
        <taxon>Chordata</taxon>
        <taxon>Craniata</taxon>
        <taxon>Vertebrata</taxon>
        <taxon>Euteleostomi</taxon>
        <taxon>Actinopterygii</taxon>
        <taxon>Neopterygii</taxon>
        <taxon>Teleostei</taxon>
        <taxon>Neoteleostei</taxon>
        <taxon>Acanthomorphata</taxon>
        <taxon>Eupercaria</taxon>
        <taxon>Perciformes</taxon>
        <taxon>Notothenioidei</taxon>
        <taxon>Nototheniidae</taxon>
        <taxon>Dissostichus</taxon>
    </lineage>
</organism>
<keyword evidence="2" id="KW-1185">Reference proteome</keyword>
<dbReference type="AlphaFoldDB" id="A0AAD9B5R9"/>
<accession>A0AAD9B5R9</accession>
<evidence type="ECO:0000313" key="1">
    <source>
        <dbReference type="EMBL" id="KAK1876654.1"/>
    </source>
</evidence>
<comment type="caution">
    <text evidence="1">The sequence shown here is derived from an EMBL/GenBank/DDBJ whole genome shotgun (WGS) entry which is preliminary data.</text>
</comment>
<name>A0AAD9B5R9_DISEL</name>
<dbReference type="Proteomes" id="UP001228049">
    <property type="component" value="Unassembled WGS sequence"/>
</dbReference>
<dbReference type="EMBL" id="JASDAP010000028">
    <property type="protein sequence ID" value="KAK1876654.1"/>
    <property type="molecule type" value="Genomic_DNA"/>
</dbReference>
<proteinExistence type="predicted"/>
<gene>
    <name evidence="1" type="ORF">KUDE01_001977</name>
</gene>
<feature type="non-terminal residue" evidence="1">
    <location>
        <position position="85"/>
    </location>
</feature>
<sequence length="85" mass="9059">SSLGSRSESRSLNRCQVNHIIGAADMLPPHMTPISSQLMHYKLDTVGDIVRRSGFKEGGGVAGGLGQAEFTYLSAGSLPDFTEHI</sequence>
<protein>
    <submittedName>
        <fullName evidence="1">Alpha-amylase</fullName>
    </submittedName>
</protein>